<proteinExistence type="predicted"/>
<dbReference type="Proteomes" id="UP000820669">
    <property type="component" value="Unassembled WGS sequence"/>
</dbReference>
<dbReference type="SUPFAM" id="SSF55961">
    <property type="entry name" value="Bet v1-like"/>
    <property type="match status" value="1"/>
</dbReference>
<dbReference type="Gene3D" id="3.30.530.20">
    <property type="match status" value="1"/>
</dbReference>
<dbReference type="Pfam" id="PF10604">
    <property type="entry name" value="Polyketide_cyc2"/>
    <property type="match status" value="1"/>
</dbReference>
<evidence type="ECO:0000313" key="2">
    <source>
        <dbReference type="Proteomes" id="UP000820669"/>
    </source>
</evidence>
<dbReference type="InterPro" id="IPR019587">
    <property type="entry name" value="Polyketide_cyclase/dehydratase"/>
</dbReference>
<gene>
    <name evidence="1" type="ORF">HF526_25750</name>
</gene>
<dbReference type="InterPro" id="IPR023393">
    <property type="entry name" value="START-like_dom_sf"/>
</dbReference>
<name>A0ABX1SK87_9PSEU</name>
<reference evidence="1 2" key="1">
    <citation type="submission" date="2020-04" db="EMBL/GenBank/DDBJ databases">
        <authorList>
            <person name="Klaysubun C."/>
            <person name="Duangmal K."/>
            <person name="Lipun K."/>
        </authorList>
    </citation>
    <scope>NUCLEOTIDE SEQUENCE [LARGE SCALE GENOMIC DNA]</scope>
    <source>
        <strain evidence="1 2">K10HN5</strain>
    </source>
</reference>
<sequence length="162" mass="16938">MSAGRVELTVPVDVAAPAEAVWAAVTDWAGQGDWMLGTRVEVTGGDGRSVGSTLRAVTGVGPLGVPDTMEITEWTASAPGGPFRCVVRHTGAVVRGDGVFEVAGVGPDRSRFLWSELLELPLGALGRAGWPLVRPAFRAGVAYSLGRLARQCEAAYQQGRAH</sequence>
<dbReference type="RefSeq" id="WP_169384150.1">
    <property type="nucleotide sequence ID" value="NZ_JAAXLA010000062.1"/>
</dbReference>
<keyword evidence="2" id="KW-1185">Reference proteome</keyword>
<dbReference type="EMBL" id="JAAXLA010000062">
    <property type="protein sequence ID" value="NMI00685.1"/>
    <property type="molecule type" value="Genomic_DNA"/>
</dbReference>
<evidence type="ECO:0000313" key="1">
    <source>
        <dbReference type="EMBL" id="NMI00685.1"/>
    </source>
</evidence>
<organism evidence="1 2">
    <name type="scientific">Pseudonocardia acidicola</name>
    <dbReference type="NCBI Taxonomy" id="2724939"/>
    <lineage>
        <taxon>Bacteria</taxon>
        <taxon>Bacillati</taxon>
        <taxon>Actinomycetota</taxon>
        <taxon>Actinomycetes</taxon>
        <taxon>Pseudonocardiales</taxon>
        <taxon>Pseudonocardiaceae</taxon>
        <taxon>Pseudonocardia</taxon>
    </lineage>
</organism>
<accession>A0ABX1SK87</accession>
<comment type="caution">
    <text evidence="1">The sequence shown here is derived from an EMBL/GenBank/DDBJ whole genome shotgun (WGS) entry which is preliminary data.</text>
</comment>
<protein>
    <submittedName>
        <fullName evidence="1">SRPBCC family protein</fullName>
    </submittedName>
</protein>